<dbReference type="PANTHER" id="PTHR43808:SF9">
    <property type="entry name" value="BLL0789 PROTEIN"/>
    <property type="match status" value="1"/>
</dbReference>
<reference evidence="5" key="1">
    <citation type="journal article" date="2014" name="Int. J. Syst. Evol. Microbiol.">
        <title>Complete genome sequence of Corynebacterium casei LMG S-19264T (=DSM 44701T), isolated from a smear-ripened cheese.</title>
        <authorList>
            <consortium name="US DOE Joint Genome Institute (JGI-PGF)"/>
            <person name="Walter F."/>
            <person name="Albersmeier A."/>
            <person name="Kalinowski J."/>
            <person name="Ruckert C."/>
        </authorList>
    </citation>
    <scope>NUCLEOTIDE SEQUENCE</scope>
    <source>
        <strain evidence="5">CGMCC 1.15725</strain>
    </source>
</reference>
<sequence>MDGQQLSNEARIDAAEILGGIREWVEIETPSTDGAAVDKLSHLIERQFGELGAAVRRVPGRDGFGDHLVFETPWGDPGEKGILVVCHMDTVWKHGTLERRPVTRDGDKVYGPGIYDMKGGAYLAYYAYRHLVRQGRETRLPIRFLFVSDEEVGSNTSRALIETEAERAKYALVMEPGRNAKGLEDCVVTARKAVGRFIATAHGVAAHAGVSHELGRNAMRELAHQILALEAMTDYARGITVNVGAVRAGTEGFANVVPDEAVAEIDFRCPDAATAEEIAARIHALEPVGPDTTLTIEGGVNRPAYERDDGVASLYTHAAAIARDLGFALPEVSTGGGSDGNFTAAKGVPTLDGLGVCGAGAHAAHEHLTYSSLEPRTRLLLGLMESLA</sequence>
<dbReference type="Proteomes" id="UP000646365">
    <property type="component" value="Unassembled WGS sequence"/>
</dbReference>
<feature type="domain" description="Peptidase M20 dimerisation" evidence="4">
    <location>
        <begin position="190"/>
        <end position="284"/>
    </location>
</feature>
<dbReference type="GO" id="GO:0046872">
    <property type="term" value="F:metal ion binding"/>
    <property type="evidence" value="ECO:0007669"/>
    <property type="project" value="UniProtKB-KW"/>
</dbReference>
<accession>A0A8J2YPF0</accession>
<evidence type="ECO:0000313" key="6">
    <source>
        <dbReference type="Proteomes" id="UP000646365"/>
    </source>
</evidence>
<protein>
    <submittedName>
        <fullName evidence="5">Carboxypeptidase</fullName>
    </submittedName>
</protein>
<reference evidence="5" key="2">
    <citation type="submission" date="2020-09" db="EMBL/GenBank/DDBJ databases">
        <authorList>
            <person name="Sun Q."/>
            <person name="Zhou Y."/>
        </authorList>
    </citation>
    <scope>NUCLEOTIDE SEQUENCE</scope>
    <source>
        <strain evidence="5">CGMCC 1.15725</strain>
    </source>
</reference>
<evidence type="ECO:0000259" key="4">
    <source>
        <dbReference type="Pfam" id="PF07687"/>
    </source>
</evidence>
<evidence type="ECO:0000313" key="5">
    <source>
        <dbReference type="EMBL" id="GGE99911.1"/>
    </source>
</evidence>
<dbReference type="SUPFAM" id="SSF53187">
    <property type="entry name" value="Zn-dependent exopeptidases"/>
    <property type="match status" value="1"/>
</dbReference>
<keyword evidence="5" id="KW-0121">Carboxypeptidase</keyword>
<gene>
    <name evidence="5" type="ORF">GCM10011611_01890</name>
</gene>
<dbReference type="EMBL" id="BMJQ01000001">
    <property type="protein sequence ID" value="GGE99911.1"/>
    <property type="molecule type" value="Genomic_DNA"/>
</dbReference>
<dbReference type="Pfam" id="PF07687">
    <property type="entry name" value="M20_dimer"/>
    <property type="match status" value="1"/>
</dbReference>
<name>A0A8J2YPF0_9PROT</name>
<dbReference type="Gene3D" id="3.30.70.360">
    <property type="match status" value="1"/>
</dbReference>
<proteinExistence type="predicted"/>
<keyword evidence="6" id="KW-1185">Reference proteome</keyword>
<evidence type="ECO:0000256" key="1">
    <source>
        <dbReference type="ARBA" id="ARBA00022723"/>
    </source>
</evidence>
<dbReference type="RefSeq" id="WP_189041490.1">
    <property type="nucleotide sequence ID" value="NZ_BMJQ01000001.1"/>
</dbReference>
<dbReference type="SUPFAM" id="SSF55031">
    <property type="entry name" value="Bacterial exopeptidase dimerisation domain"/>
    <property type="match status" value="1"/>
</dbReference>
<keyword evidence="2" id="KW-0378">Hydrolase</keyword>
<dbReference type="InterPro" id="IPR011650">
    <property type="entry name" value="Peptidase_M20_dimer"/>
</dbReference>
<comment type="caution">
    <text evidence="5">The sequence shown here is derived from an EMBL/GenBank/DDBJ whole genome shotgun (WGS) entry which is preliminary data.</text>
</comment>
<dbReference type="PANTHER" id="PTHR43808">
    <property type="entry name" value="ACETYLORNITHINE DEACETYLASE"/>
    <property type="match status" value="1"/>
</dbReference>
<dbReference type="InterPro" id="IPR036264">
    <property type="entry name" value="Bact_exopeptidase_dim_dom"/>
</dbReference>
<feature type="active site" evidence="3">
    <location>
        <position position="89"/>
    </location>
</feature>
<keyword evidence="5" id="KW-0645">Protease</keyword>
<feature type="active site" description="Proton acceptor" evidence="3">
    <location>
        <position position="150"/>
    </location>
</feature>
<dbReference type="Pfam" id="PF01546">
    <property type="entry name" value="Peptidase_M20"/>
    <property type="match status" value="1"/>
</dbReference>
<organism evidence="5 6">
    <name type="scientific">Aliidongia dinghuensis</name>
    <dbReference type="NCBI Taxonomy" id="1867774"/>
    <lineage>
        <taxon>Bacteria</taxon>
        <taxon>Pseudomonadati</taxon>
        <taxon>Pseudomonadota</taxon>
        <taxon>Alphaproteobacteria</taxon>
        <taxon>Rhodospirillales</taxon>
        <taxon>Dongiaceae</taxon>
        <taxon>Aliidongia</taxon>
    </lineage>
</organism>
<evidence type="ECO:0000256" key="2">
    <source>
        <dbReference type="ARBA" id="ARBA00022801"/>
    </source>
</evidence>
<dbReference type="Gene3D" id="3.40.630.10">
    <property type="entry name" value="Zn peptidases"/>
    <property type="match status" value="1"/>
</dbReference>
<keyword evidence="1" id="KW-0479">Metal-binding</keyword>
<dbReference type="InterPro" id="IPR050072">
    <property type="entry name" value="Peptidase_M20A"/>
</dbReference>
<dbReference type="GO" id="GO:0004180">
    <property type="term" value="F:carboxypeptidase activity"/>
    <property type="evidence" value="ECO:0007669"/>
    <property type="project" value="UniProtKB-KW"/>
</dbReference>
<dbReference type="AlphaFoldDB" id="A0A8J2YPF0"/>
<dbReference type="InterPro" id="IPR002933">
    <property type="entry name" value="Peptidase_M20"/>
</dbReference>
<dbReference type="CDD" id="cd03885">
    <property type="entry name" value="M20_CPDG2"/>
    <property type="match status" value="1"/>
</dbReference>
<dbReference type="PIRSF" id="PIRSF037238">
    <property type="entry name" value="Carboxypeptidase_G2"/>
    <property type="match status" value="1"/>
</dbReference>
<evidence type="ECO:0000256" key="3">
    <source>
        <dbReference type="PIRSR" id="PIRSR037238-1"/>
    </source>
</evidence>
<dbReference type="InterPro" id="IPR017150">
    <property type="entry name" value="Pept_M20_glutamate_carboxypep"/>
</dbReference>